<evidence type="ECO:0000313" key="2">
    <source>
        <dbReference type="EMBL" id="AOJ09294.1"/>
    </source>
</evidence>
<gene>
    <name evidence="2" type="ORF">WS71_18195</name>
</gene>
<organism evidence="2 3">
    <name type="scientific">Burkholderia mayonis</name>
    <dbReference type="NCBI Taxonomy" id="1385591"/>
    <lineage>
        <taxon>Bacteria</taxon>
        <taxon>Pseudomonadati</taxon>
        <taxon>Pseudomonadota</taxon>
        <taxon>Betaproteobacteria</taxon>
        <taxon>Burkholderiales</taxon>
        <taxon>Burkholderiaceae</taxon>
        <taxon>Burkholderia</taxon>
        <taxon>pseudomallei group</taxon>
    </lineage>
</organism>
<protein>
    <submittedName>
        <fullName evidence="2">Uncharacterized protein</fullName>
    </submittedName>
</protein>
<sequence length="123" mass="13507">MRIAACLAYRPHPIVTVLAALFSVLSPFVVIAHENDTYRNVVTPPVHIAATEWIERFVHVDAGVFARQRERMAAPVPVATPTPLFDHGTAVTLWDEIGPPTPLPVPSDAQRTVQGNGTSYTRR</sequence>
<feature type="region of interest" description="Disordered" evidence="1">
    <location>
        <begin position="101"/>
        <end position="123"/>
    </location>
</feature>
<accession>A0A1B4G052</accession>
<reference evidence="2 3" key="1">
    <citation type="submission" date="2015-12" db="EMBL/GenBank/DDBJ databases">
        <title>Diversity of Burkholderia near neighbor genomes.</title>
        <authorList>
            <person name="Sahl J."/>
            <person name="Wagner D."/>
            <person name="Keim P."/>
        </authorList>
    </citation>
    <scope>NUCLEOTIDE SEQUENCE [LARGE SCALE GENOMIC DNA]</scope>
    <source>
        <strain evidence="2 3">BDU8</strain>
    </source>
</reference>
<dbReference type="EMBL" id="CP013389">
    <property type="protein sequence ID" value="AOJ09294.1"/>
    <property type="molecule type" value="Genomic_DNA"/>
</dbReference>
<evidence type="ECO:0000256" key="1">
    <source>
        <dbReference type="SAM" id="MobiDB-lite"/>
    </source>
</evidence>
<name>A0A1B4G052_9BURK</name>
<proteinExistence type="predicted"/>
<dbReference type="Proteomes" id="UP000067711">
    <property type="component" value="Chromosome 1"/>
</dbReference>
<feature type="compositionally biased region" description="Polar residues" evidence="1">
    <location>
        <begin position="109"/>
        <end position="123"/>
    </location>
</feature>
<dbReference type="AlphaFoldDB" id="A0A1B4G052"/>
<evidence type="ECO:0000313" key="3">
    <source>
        <dbReference type="Proteomes" id="UP000067711"/>
    </source>
</evidence>